<name>A0A158P7C7_ANGCA</name>
<evidence type="ECO:0000313" key="3">
    <source>
        <dbReference type="Proteomes" id="UP000035642"/>
    </source>
</evidence>
<reference evidence="4" key="2">
    <citation type="submission" date="2016-04" db="UniProtKB">
        <authorList>
            <consortium name="WormBaseParasite"/>
        </authorList>
    </citation>
    <scope>IDENTIFICATION</scope>
</reference>
<sequence length="434" mass="49617">MQCNRERANNWVFMKQLKERRYYSGQKKDGKKYGDEDRISAGHSKKIRKGYEGSKKSRRDENKRASPGRQGRKSEERLKGDKVDVERQSRESFSREKLDENRSSEGQNRKSYGREGHGRNRTSGEIVSGESYSREGYGRNRTSGEELSRDSYNREKSRDEKRHEKVNRGSQDNEGYYPILLQITIGKLSRHDFATTLRLGKLGFYCAMVSYVATMDNFSMFTFAVTRHGSIGVSAVLLLAVSILLGNDLIVIMVDAFFKSANAFTNQLPWDNCVGMNSRAHCQSVDRDCHNVKPSGVLPGMFQQRFYNLARFSDFYTLTVAKWPSSIFMAWIVIIFLGIAQLLATNRQAIIKSMSYICVSTIFLLTFMIVLVFVHFNPPKYPELAFLDAVNFKQEEELAMWIDAVVMACTILQLGYGGVIFLGMQNPFFNDLVT</sequence>
<feature type="transmembrane region" description="Helical" evidence="2">
    <location>
        <begin position="236"/>
        <end position="258"/>
    </location>
</feature>
<feature type="compositionally biased region" description="Basic and acidic residues" evidence="1">
    <location>
        <begin position="132"/>
        <end position="167"/>
    </location>
</feature>
<feature type="compositionally biased region" description="Basic and acidic residues" evidence="1">
    <location>
        <begin position="49"/>
        <end position="64"/>
    </location>
</feature>
<keyword evidence="2" id="KW-1133">Transmembrane helix</keyword>
<keyword evidence="2" id="KW-0472">Membrane</keyword>
<dbReference type="AlphaFoldDB" id="A0A158P7C7"/>
<feature type="transmembrane region" description="Helical" evidence="2">
    <location>
        <begin position="398"/>
        <end position="422"/>
    </location>
</feature>
<reference evidence="3" key="1">
    <citation type="submission" date="2012-09" db="EMBL/GenBank/DDBJ databases">
        <authorList>
            <person name="Martin A.A."/>
        </authorList>
    </citation>
    <scope>NUCLEOTIDE SEQUENCE</scope>
</reference>
<evidence type="ECO:0000313" key="4">
    <source>
        <dbReference type="WBParaSite" id="ACAC_0000224501-mRNA-1"/>
    </source>
</evidence>
<keyword evidence="2" id="KW-0812">Transmembrane</keyword>
<proteinExistence type="predicted"/>
<evidence type="ECO:0000256" key="1">
    <source>
        <dbReference type="SAM" id="MobiDB-lite"/>
    </source>
</evidence>
<dbReference type="SUPFAM" id="SSF161070">
    <property type="entry name" value="SNF-like"/>
    <property type="match status" value="1"/>
</dbReference>
<accession>A0A158P7C7</accession>
<keyword evidence="3" id="KW-1185">Reference proteome</keyword>
<feature type="compositionally biased region" description="Basic and acidic residues" evidence="1">
    <location>
        <begin position="23"/>
        <end position="40"/>
    </location>
</feature>
<dbReference type="WBParaSite" id="ACAC_0000224501-mRNA-1">
    <property type="protein sequence ID" value="ACAC_0000224501-mRNA-1"/>
    <property type="gene ID" value="ACAC_0000224501"/>
</dbReference>
<dbReference type="InterPro" id="IPR037272">
    <property type="entry name" value="SNS_sf"/>
</dbReference>
<feature type="transmembrane region" description="Helical" evidence="2">
    <location>
        <begin position="356"/>
        <end position="378"/>
    </location>
</feature>
<feature type="region of interest" description="Disordered" evidence="1">
    <location>
        <begin position="23"/>
        <end position="170"/>
    </location>
</feature>
<dbReference type="Proteomes" id="UP000035642">
    <property type="component" value="Unassembled WGS sequence"/>
</dbReference>
<feature type="compositionally biased region" description="Basic and acidic residues" evidence="1">
    <location>
        <begin position="72"/>
        <end position="103"/>
    </location>
</feature>
<evidence type="ECO:0000256" key="2">
    <source>
        <dbReference type="SAM" id="Phobius"/>
    </source>
</evidence>
<protein>
    <submittedName>
        <fullName evidence="4">Aa_trans domain-containing protein</fullName>
    </submittedName>
</protein>
<feature type="transmembrane region" description="Helical" evidence="2">
    <location>
        <begin position="323"/>
        <end position="344"/>
    </location>
</feature>
<organism evidence="3 4">
    <name type="scientific">Angiostrongylus cantonensis</name>
    <name type="common">Rat lungworm</name>
    <dbReference type="NCBI Taxonomy" id="6313"/>
    <lineage>
        <taxon>Eukaryota</taxon>
        <taxon>Metazoa</taxon>
        <taxon>Ecdysozoa</taxon>
        <taxon>Nematoda</taxon>
        <taxon>Chromadorea</taxon>
        <taxon>Rhabditida</taxon>
        <taxon>Rhabditina</taxon>
        <taxon>Rhabditomorpha</taxon>
        <taxon>Strongyloidea</taxon>
        <taxon>Metastrongylidae</taxon>
        <taxon>Angiostrongylus</taxon>
    </lineage>
</organism>